<dbReference type="SUPFAM" id="SSF51126">
    <property type="entry name" value="Pectin lyase-like"/>
    <property type="match status" value="1"/>
</dbReference>
<dbReference type="GO" id="GO:0045490">
    <property type="term" value="P:pectin catabolic process"/>
    <property type="evidence" value="ECO:0007669"/>
    <property type="project" value="UniProtKB-UniPathway"/>
</dbReference>
<dbReference type="Proteomes" id="UP000242877">
    <property type="component" value="Unassembled WGS sequence"/>
</dbReference>
<evidence type="ECO:0000256" key="5">
    <source>
        <dbReference type="ARBA" id="ARBA00023085"/>
    </source>
</evidence>
<proteinExistence type="inferred from homology"/>
<dbReference type="PANTHER" id="PTHR31321:SF137">
    <property type="entry name" value="PECTIN METHYL ESTERASE (EUROFUNG)"/>
    <property type="match status" value="1"/>
</dbReference>
<dbReference type="InterPro" id="IPR000070">
    <property type="entry name" value="Pectinesterase_cat"/>
</dbReference>
<evidence type="ECO:0000256" key="2">
    <source>
        <dbReference type="ARBA" id="ARBA00008891"/>
    </source>
</evidence>
<dbReference type="UniPathway" id="UPA00545">
    <property type="reaction ID" value="UER00823"/>
</dbReference>
<evidence type="ECO:0000313" key="7">
    <source>
        <dbReference type="EMBL" id="KZZ93618.1"/>
    </source>
</evidence>
<dbReference type="EMBL" id="AZGZ01000008">
    <property type="protein sequence ID" value="KZZ93618.1"/>
    <property type="molecule type" value="Genomic_DNA"/>
</dbReference>
<evidence type="ECO:0000259" key="6">
    <source>
        <dbReference type="Pfam" id="PF01095"/>
    </source>
</evidence>
<reference evidence="7 8" key="1">
    <citation type="journal article" date="2016" name="Genome Biol. Evol.">
        <title>Divergent and convergent evolution of fungal pathogenicity.</title>
        <authorList>
            <person name="Shang Y."/>
            <person name="Xiao G."/>
            <person name="Zheng P."/>
            <person name="Cen K."/>
            <person name="Zhan S."/>
            <person name="Wang C."/>
        </authorList>
    </citation>
    <scope>NUCLEOTIDE SEQUENCE [LARGE SCALE GENOMIC DNA]</scope>
    <source>
        <strain evidence="7 8">ARSEF 7405</strain>
    </source>
</reference>
<dbReference type="InterPro" id="IPR011050">
    <property type="entry name" value="Pectin_lyase_fold/virulence"/>
</dbReference>
<dbReference type="PANTHER" id="PTHR31321">
    <property type="entry name" value="ACYL-COA THIOESTER HYDROLASE YBHC-RELATED"/>
    <property type="match status" value="1"/>
</dbReference>
<evidence type="ECO:0000313" key="8">
    <source>
        <dbReference type="Proteomes" id="UP000242877"/>
    </source>
</evidence>
<gene>
    <name evidence="7" type="ORF">AAP_02410</name>
</gene>
<feature type="domain" description="Pectinesterase catalytic" evidence="6">
    <location>
        <begin position="78"/>
        <end position="220"/>
    </location>
</feature>
<protein>
    <recommendedName>
        <fullName evidence="3">pectinesterase</fullName>
        <ecNumber evidence="3">3.1.1.11</ecNumber>
    </recommendedName>
</protein>
<feature type="domain" description="Pectinesterase catalytic" evidence="6">
    <location>
        <begin position="248"/>
        <end position="377"/>
    </location>
</feature>
<organism evidence="7 8">
    <name type="scientific">Ascosphaera apis ARSEF 7405</name>
    <dbReference type="NCBI Taxonomy" id="392613"/>
    <lineage>
        <taxon>Eukaryota</taxon>
        <taxon>Fungi</taxon>
        <taxon>Dikarya</taxon>
        <taxon>Ascomycota</taxon>
        <taxon>Pezizomycotina</taxon>
        <taxon>Eurotiomycetes</taxon>
        <taxon>Eurotiomycetidae</taxon>
        <taxon>Onygenales</taxon>
        <taxon>Ascosphaeraceae</taxon>
        <taxon>Ascosphaera</taxon>
    </lineage>
</organism>
<accession>A0A168A8U7</accession>
<dbReference type="EC" id="3.1.1.11" evidence="3"/>
<name>A0A168A8U7_9EURO</name>
<keyword evidence="4" id="KW-0378">Hydrolase</keyword>
<dbReference type="InterPro" id="IPR012334">
    <property type="entry name" value="Pectin_lyas_fold"/>
</dbReference>
<dbReference type="Gene3D" id="2.160.20.10">
    <property type="entry name" value="Single-stranded right-handed beta-helix, Pectin lyase-like"/>
    <property type="match status" value="1"/>
</dbReference>
<dbReference type="OrthoDB" id="3934656at2759"/>
<dbReference type="Pfam" id="PF01095">
    <property type="entry name" value="Pectinesterase"/>
    <property type="match status" value="2"/>
</dbReference>
<sequence length="420" mass="46159">MAWIGGITSYLRRCIIFSIERVLSIRTNQASSKKPIEMHLLRSLFLLALPVLSSAGTSRRACQESSEDPLAGCKSGVIVVSPDHPKANFKTIQSAIDSLDDESDATILILSGEYKEQLDISRSGPLSLLGQTDYSISQANNTVTVINAAANVDGRYNSNSDTATLKINPSGQNKNLRVYNIDFRNKYAESGVAPALAVSVQNANSGFYQVGFYSYQDTVQLQISLMILNYNPVDGTLTIVQVLVSKKANAYFFQNWIAGQTDFLFGDGTAYIKDSTLSLRGCGGGITAWKGTNTTFENKYGVYISDSRVQAENSTIASEYKGKCALGRPWNDLHRSVFMNTYFDATVNGGAYKPWNSWPGNTFMAEWRSSGPGYNEKIAKGSDITKVLNDNQVKPYREPKDVFLTADGKKSDVSWIDFNP</sequence>
<comment type="similarity">
    <text evidence="2">Belongs to the pectinesterase family.</text>
</comment>
<comment type="caution">
    <text evidence="7">The sequence shown here is derived from an EMBL/GenBank/DDBJ whole genome shotgun (WGS) entry which is preliminary data.</text>
</comment>
<dbReference type="GO" id="GO:0030599">
    <property type="term" value="F:pectinesterase activity"/>
    <property type="evidence" value="ECO:0007669"/>
    <property type="project" value="UniProtKB-EC"/>
</dbReference>
<keyword evidence="8" id="KW-1185">Reference proteome</keyword>
<evidence type="ECO:0000256" key="3">
    <source>
        <dbReference type="ARBA" id="ARBA00013229"/>
    </source>
</evidence>
<dbReference type="VEuPathDB" id="FungiDB:AAP_02410"/>
<dbReference type="AlphaFoldDB" id="A0A168A8U7"/>
<dbReference type="GO" id="GO:0042545">
    <property type="term" value="P:cell wall modification"/>
    <property type="evidence" value="ECO:0007669"/>
    <property type="project" value="InterPro"/>
</dbReference>
<keyword evidence="5" id="KW-0063">Aspartyl esterase</keyword>
<comment type="pathway">
    <text evidence="1">Glycan metabolism; pectin degradation; 2-dehydro-3-deoxy-D-gluconate from pectin: step 1/5.</text>
</comment>
<evidence type="ECO:0000256" key="1">
    <source>
        <dbReference type="ARBA" id="ARBA00005184"/>
    </source>
</evidence>
<evidence type="ECO:0000256" key="4">
    <source>
        <dbReference type="ARBA" id="ARBA00022801"/>
    </source>
</evidence>